<dbReference type="GO" id="GO:0006168">
    <property type="term" value="P:adenine salvage"/>
    <property type="evidence" value="ECO:0007669"/>
    <property type="project" value="InterPro"/>
</dbReference>
<comment type="catalytic activity">
    <reaction evidence="1">
        <text>AMP + diphosphate = 5-phospho-alpha-D-ribose 1-diphosphate + adenine</text>
        <dbReference type="Rhea" id="RHEA:16609"/>
        <dbReference type="ChEBI" id="CHEBI:16708"/>
        <dbReference type="ChEBI" id="CHEBI:33019"/>
        <dbReference type="ChEBI" id="CHEBI:58017"/>
        <dbReference type="ChEBI" id="CHEBI:456215"/>
        <dbReference type="EC" id="2.4.2.7"/>
    </reaction>
</comment>
<dbReference type="GO" id="GO:0016208">
    <property type="term" value="F:AMP binding"/>
    <property type="evidence" value="ECO:0007669"/>
    <property type="project" value="TreeGrafter"/>
</dbReference>
<dbReference type="GO" id="GO:0002055">
    <property type="term" value="F:adenine binding"/>
    <property type="evidence" value="ECO:0007669"/>
    <property type="project" value="TreeGrafter"/>
</dbReference>
<dbReference type="AlphaFoldDB" id="A0A6J6QAA3"/>
<dbReference type="NCBIfam" id="NF002634">
    <property type="entry name" value="PRK02304.1-3"/>
    <property type="match status" value="1"/>
</dbReference>
<dbReference type="GO" id="GO:0044209">
    <property type="term" value="P:AMP salvage"/>
    <property type="evidence" value="ECO:0007669"/>
    <property type="project" value="UniProtKB-UniPathway"/>
</dbReference>
<accession>A0A6J6QAA3</accession>
<dbReference type="SUPFAM" id="SSF53271">
    <property type="entry name" value="PRTase-like"/>
    <property type="match status" value="1"/>
</dbReference>
<evidence type="ECO:0000256" key="9">
    <source>
        <dbReference type="ARBA" id="ARBA00022679"/>
    </source>
</evidence>
<organism evidence="12">
    <name type="scientific">freshwater metagenome</name>
    <dbReference type="NCBI Taxonomy" id="449393"/>
    <lineage>
        <taxon>unclassified sequences</taxon>
        <taxon>metagenomes</taxon>
        <taxon>ecological metagenomes</taxon>
    </lineage>
</organism>
<keyword evidence="7" id="KW-0963">Cytoplasm</keyword>
<comment type="pathway">
    <text evidence="4">Purine metabolism; AMP biosynthesis via salvage pathway; AMP from adenine: step 1/1.</text>
</comment>
<sequence length="173" mass="17956">MSGIDLRTKIREVADFPTPGVGFKDITPMLADPAALGQSIEDLAVWVRAKAPDVVLGAEARGFLLGPAVAAAAGCGFVPARRPGKLPPTTISATYALEYGENALELHPDLIPAGARVVIHDDVLATGGTVEAICGLVERLGGIVVGACYVIELSFLGGRERLAGLDQHALITY</sequence>
<dbReference type="PANTHER" id="PTHR32315:SF3">
    <property type="entry name" value="ADENINE PHOSPHORIBOSYLTRANSFERASE"/>
    <property type="match status" value="1"/>
</dbReference>
<protein>
    <recommendedName>
        <fullName evidence="6">adenine phosphoribosyltransferase</fullName>
        <ecNumber evidence="6">2.4.2.7</ecNumber>
    </recommendedName>
</protein>
<evidence type="ECO:0000256" key="8">
    <source>
        <dbReference type="ARBA" id="ARBA00022676"/>
    </source>
</evidence>
<evidence type="ECO:0000256" key="5">
    <source>
        <dbReference type="ARBA" id="ARBA00008391"/>
    </source>
</evidence>
<dbReference type="Pfam" id="PF00156">
    <property type="entry name" value="Pribosyltran"/>
    <property type="match status" value="1"/>
</dbReference>
<dbReference type="HAMAP" id="MF_00004">
    <property type="entry name" value="Aden_phosphoribosyltr"/>
    <property type="match status" value="1"/>
</dbReference>
<dbReference type="PANTHER" id="PTHR32315">
    <property type="entry name" value="ADENINE PHOSPHORIBOSYLTRANSFERASE"/>
    <property type="match status" value="1"/>
</dbReference>
<dbReference type="GO" id="GO:0003999">
    <property type="term" value="F:adenine phosphoribosyltransferase activity"/>
    <property type="evidence" value="ECO:0007669"/>
    <property type="project" value="UniProtKB-EC"/>
</dbReference>
<dbReference type="InterPro" id="IPR029057">
    <property type="entry name" value="PRTase-like"/>
</dbReference>
<name>A0A6J6QAA3_9ZZZZ</name>
<keyword evidence="8" id="KW-0328">Glycosyltransferase</keyword>
<keyword evidence="9" id="KW-0808">Transferase</keyword>
<dbReference type="UniPathway" id="UPA00588">
    <property type="reaction ID" value="UER00646"/>
</dbReference>
<comment type="subcellular location">
    <subcellularLocation>
        <location evidence="3">Cytoplasm</location>
    </subcellularLocation>
</comment>
<evidence type="ECO:0000256" key="6">
    <source>
        <dbReference type="ARBA" id="ARBA00011893"/>
    </source>
</evidence>
<proteinExistence type="inferred from homology"/>
<dbReference type="InterPro" id="IPR005764">
    <property type="entry name" value="Ade_phspho_trans"/>
</dbReference>
<dbReference type="NCBIfam" id="NF002636">
    <property type="entry name" value="PRK02304.1-5"/>
    <property type="match status" value="1"/>
</dbReference>
<dbReference type="InterPro" id="IPR050054">
    <property type="entry name" value="UPRTase/APRTase"/>
</dbReference>
<dbReference type="InterPro" id="IPR000836">
    <property type="entry name" value="PRTase_dom"/>
</dbReference>
<evidence type="ECO:0000256" key="7">
    <source>
        <dbReference type="ARBA" id="ARBA00022490"/>
    </source>
</evidence>
<comment type="similarity">
    <text evidence="5">Belongs to the purine/pyrimidine phosphoribosyltransferase family.</text>
</comment>
<evidence type="ECO:0000256" key="10">
    <source>
        <dbReference type="ARBA" id="ARBA00022726"/>
    </source>
</evidence>
<dbReference type="CDD" id="cd06223">
    <property type="entry name" value="PRTases_typeI"/>
    <property type="match status" value="1"/>
</dbReference>
<gene>
    <name evidence="12" type="ORF">UFOPK2399_01853</name>
</gene>
<evidence type="ECO:0000256" key="3">
    <source>
        <dbReference type="ARBA" id="ARBA00004496"/>
    </source>
</evidence>
<dbReference type="FunFam" id="3.40.50.2020:FF:000021">
    <property type="entry name" value="Adenine phosphoribosyltransferase"/>
    <property type="match status" value="1"/>
</dbReference>
<evidence type="ECO:0000259" key="11">
    <source>
        <dbReference type="Pfam" id="PF00156"/>
    </source>
</evidence>
<reference evidence="12" key="1">
    <citation type="submission" date="2020-05" db="EMBL/GenBank/DDBJ databases">
        <authorList>
            <person name="Chiriac C."/>
            <person name="Salcher M."/>
            <person name="Ghai R."/>
            <person name="Kavagutti S V."/>
        </authorList>
    </citation>
    <scope>NUCLEOTIDE SEQUENCE</scope>
</reference>
<dbReference type="GO" id="GO:0006166">
    <property type="term" value="P:purine ribonucleoside salvage"/>
    <property type="evidence" value="ECO:0007669"/>
    <property type="project" value="UniProtKB-KW"/>
</dbReference>
<comment type="function">
    <text evidence="2">Catalyzes a salvage reaction resulting in the formation of AMP, that is energically less costly than de novo synthesis.</text>
</comment>
<dbReference type="GO" id="GO:0005737">
    <property type="term" value="C:cytoplasm"/>
    <property type="evidence" value="ECO:0007669"/>
    <property type="project" value="UniProtKB-SubCell"/>
</dbReference>
<dbReference type="EMBL" id="CAEZXP010000008">
    <property type="protein sequence ID" value="CAB4708711.1"/>
    <property type="molecule type" value="Genomic_DNA"/>
</dbReference>
<evidence type="ECO:0000256" key="1">
    <source>
        <dbReference type="ARBA" id="ARBA00000868"/>
    </source>
</evidence>
<evidence type="ECO:0000256" key="4">
    <source>
        <dbReference type="ARBA" id="ARBA00004659"/>
    </source>
</evidence>
<keyword evidence="10" id="KW-0660">Purine salvage</keyword>
<evidence type="ECO:0000256" key="2">
    <source>
        <dbReference type="ARBA" id="ARBA00003968"/>
    </source>
</evidence>
<dbReference type="EC" id="2.4.2.7" evidence="6"/>
<feature type="domain" description="Phosphoribosyltransferase" evidence="11">
    <location>
        <begin position="34"/>
        <end position="151"/>
    </location>
</feature>
<dbReference type="Gene3D" id="3.40.50.2020">
    <property type="match status" value="1"/>
</dbReference>
<evidence type="ECO:0000313" key="12">
    <source>
        <dbReference type="EMBL" id="CAB4708711.1"/>
    </source>
</evidence>